<dbReference type="PANTHER" id="PTHR36843:SF1">
    <property type="entry name" value="COPROHEME DECARBOXYLASE"/>
    <property type="match status" value="1"/>
</dbReference>
<dbReference type="HAMAP" id="MF_02244">
    <property type="entry name" value="Coproheme_decarbox_2"/>
    <property type="match status" value="1"/>
</dbReference>
<dbReference type="SUPFAM" id="SSF54909">
    <property type="entry name" value="Dimeric alpha+beta barrel"/>
    <property type="match status" value="1"/>
</dbReference>
<comment type="similarity">
    <text evidence="9">Belongs to the ChdC family. Type 2 subfamily.</text>
</comment>
<dbReference type="InterPro" id="IPR010644">
    <property type="entry name" value="ChdC/CLD"/>
</dbReference>
<gene>
    <name evidence="9" type="primary">chdC</name>
    <name evidence="10" type="ORF">BJY26_002484</name>
</gene>
<feature type="active site" evidence="9">
    <location>
        <position position="137"/>
    </location>
</feature>
<name>A0A7Z0II33_9MICO</name>
<evidence type="ECO:0000313" key="10">
    <source>
        <dbReference type="EMBL" id="NYI68178.1"/>
    </source>
</evidence>
<dbReference type="GO" id="GO:0046872">
    <property type="term" value="F:metal ion binding"/>
    <property type="evidence" value="ECO:0007669"/>
    <property type="project" value="UniProtKB-KW"/>
</dbReference>
<dbReference type="InterPro" id="IPR011008">
    <property type="entry name" value="Dimeric_a/b-barrel"/>
</dbReference>
<keyword evidence="9" id="KW-0350">Heme biosynthesis</keyword>
<dbReference type="RefSeq" id="WP_179428559.1">
    <property type="nucleotide sequence ID" value="NZ_JACBZP010000001.1"/>
</dbReference>
<proteinExistence type="inferred from homology"/>
<feature type="binding site" description="axial binding residue" evidence="9">
    <location>
        <position position="160"/>
    </location>
    <ligand>
        <name>Fe-coproporphyrin III</name>
        <dbReference type="ChEBI" id="CHEBI:68438"/>
    </ligand>
    <ligandPart>
        <name>Fe</name>
        <dbReference type="ChEBI" id="CHEBI:18248"/>
    </ligandPart>
</feature>
<comment type="catalytic activity">
    <reaction evidence="9">
        <text>harderoheme III + H2O2 + H(+) = heme b + CO2 + 2 H2O</text>
        <dbReference type="Rhea" id="RHEA:57944"/>
        <dbReference type="ChEBI" id="CHEBI:15377"/>
        <dbReference type="ChEBI" id="CHEBI:15378"/>
        <dbReference type="ChEBI" id="CHEBI:16240"/>
        <dbReference type="ChEBI" id="CHEBI:16526"/>
        <dbReference type="ChEBI" id="CHEBI:60344"/>
        <dbReference type="ChEBI" id="CHEBI:142463"/>
    </reaction>
</comment>
<comment type="catalytic activity">
    <reaction evidence="7">
        <text>Fe-coproporphyrin III + 2 H2O2 + 2 H(+) = heme b + 2 CO2 + 4 H2O</text>
        <dbReference type="Rhea" id="RHEA:56516"/>
        <dbReference type="ChEBI" id="CHEBI:15377"/>
        <dbReference type="ChEBI" id="CHEBI:15378"/>
        <dbReference type="ChEBI" id="CHEBI:16240"/>
        <dbReference type="ChEBI" id="CHEBI:16526"/>
        <dbReference type="ChEBI" id="CHEBI:60344"/>
        <dbReference type="ChEBI" id="CHEBI:68438"/>
        <dbReference type="EC" id="1.3.98.5"/>
    </reaction>
    <physiologicalReaction direction="left-to-right" evidence="7">
        <dbReference type="Rhea" id="RHEA:56517"/>
    </physiologicalReaction>
</comment>
<dbReference type="EMBL" id="JACBZP010000001">
    <property type="protein sequence ID" value="NYI68178.1"/>
    <property type="molecule type" value="Genomic_DNA"/>
</dbReference>
<keyword evidence="2 9" id="KW-0349">Heme</keyword>
<dbReference type="EC" id="1.3.98.5" evidence="8 9"/>
<comment type="caution">
    <text evidence="10">The sequence shown here is derived from an EMBL/GenBank/DDBJ whole genome shotgun (WGS) entry which is preliminary data.</text>
</comment>
<keyword evidence="3 9" id="KW-0479">Metal-binding</keyword>
<dbReference type="NCBIfam" id="NF042928">
    <property type="entry name" value="HemQ_actino"/>
    <property type="match status" value="1"/>
</dbReference>
<accession>A0A7Z0II33</accession>
<keyword evidence="4 9" id="KW-0408">Iron</keyword>
<comment type="pathway">
    <text evidence="9">Porphyrin-containing compound metabolism; protoheme biosynthesis.</text>
</comment>
<comment type="function">
    <text evidence="9">Involved in coproporphyrin-dependent heme b biosynthesis. Catalyzes the decarboxylation of Fe-coproporphyrin III (coproheme) to heme b (protoheme IX), the last step of the pathway. The reaction occurs in a stepwise manner with a three-propionate intermediate.</text>
</comment>
<dbReference type="PANTHER" id="PTHR36843">
    <property type="entry name" value="HEME-DEPENDENT PEROXIDASE YWFI-RELATED"/>
    <property type="match status" value="1"/>
</dbReference>
<reference evidence="10 11" key="1">
    <citation type="submission" date="2020-07" db="EMBL/GenBank/DDBJ databases">
        <title>Sequencing the genomes of 1000 actinobacteria strains.</title>
        <authorList>
            <person name="Klenk H.-P."/>
        </authorList>
    </citation>
    <scope>NUCLEOTIDE SEQUENCE [LARGE SCALE GENOMIC DNA]</scope>
    <source>
        <strain evidence="10 11">DSM 26341</strain>
    </source>
</reference>
<comment type="catalytic activity">
    <reaction evidence="9">
        <text>Fe-coproporphyrin III + H2O2 + H(+) = harderoheme III + CO2 + 2 H2O</text>
        <dbReference type="Rhea" id="RHEA:57940"/>
        <dbReference type="ChEBI" id="CHEBI:15377"/>
        <dbReference type="ChEBI" id="CHEBI:15378"/>
        <dbReference type="ChEBI" id="CHEBI:16240"/>
        <dbReference type="ChEBI" id="CHEBI:16526"/>
        <dbReference type="ChEBI" id="CHEBI:68438"/>
        <dbReference type="ChEBI" id="CHEBI:142463"/>
    </reaction>
</comment>
<evidence type="ECO:0000256" key="1">
    <source>
        <dbReference type="ARBA" id="ARBA00014413"/>
    </source>
</evidence>
<evidence type="ECO:0000256" key="2">
    <source>
        <dbReference type="ARBA" id="ARBA00022617"/>
    </source>
</evidence>
<sequence length="235" mass="26933">MNDTERTSEVHPDDINQTMRYCGWSVFRASSALPEDRAGLATEVEDLLAELSAEDLVVRGFYDVSALRADADLMVWWHAPVVESIQQAYSRFRKTALGSHLTPVWSNVAVHRPSEFNKAHVPSFLAGKPVGDYICVYPFVRSYDWYVLPGEERSRMLREHGMAARDYPDVRANTMSAFALGDYEWILAFEADELHRIVDVMRELRGVDARLHVREETPFYTGPRRKLLDIIDDLP</sequence>
<dbReference type="GO" id="GO:0020037">
    <property type="term" value="F:heme binding"/>
    <property type="evidence" value="ECO:0007669"/>
    <property type="project" value="InterPro"/>
</dbReference>
<evidence type="ECO:0000256" key="9">
    <source>
        <dbReference type="HAMAP-Rule" id="MF_02244"/>
    </source>
</evidence>
<dbReference type="GO" id="GO:0006785">
    <property type="term" value="P:heme B biosynthetic process"/>
    <property type="evidence" value="ECO:0007669"/>
    <property type="project" value="UniProtKB-UniRule"/>
</dbReference>
<dbReference type="Proteomes" id="UP000539111">
    <property type="component" value="Unassembled WGS sequence"/>
</dbReference>
<dbReference type="GO" id="GO:0016634">
    <property type="term" value="F:oxidoreductase activity, acting on the CH-CH group of donors, oxygen as acceptor"/>
    <property type="evidence" value="ECO:0007669"/>
    <property type="project" value="UniProtKB-UniRule"/>
</dbReference>
<protein>
    <recommendedName>
        <fullName evidence="1 9">Coproheme decarboxylase</fullName>
        <ecNumber evidence="8 9">1.3.98.5</ecNumber>
    </recommendedName>
    <alternativeName>
        <fullName evidence="5 9">Coproheme III oxidative decarboxylase</fullName>
    </alternativeName>
    <alternativeName>
        <fullName evidence="6 9">Hydrogen peroxide-dependent heme synthase</fullName>
    </alternativeName>
</protein>
<dbReference type="Gene3D" id="3.30.70.1030">
    <property type="entry name" value="Apc35880, domain 1"/>
    <property type="match status" value="2"/>
</dbReference>
<keyword evidence="11" id="KW-1185">Reference proteome</keyword>
<evidence type="ECO:0000256" key="4">
    <source>
        <dbReference type="ARBA" id="ARBA00023004"/>
    </source>
</evidence>
<comment type="cofactor">
    <cofactor evidence="9">
        <name>Fe-coproporphyrin III</name>
        <dbReference type="ChEBI" id="CHEBI:68438"/>
    </cofactor>
    <text evidence="9">Fe-coproporphyrin III acts as both substrate and redox cofactor.</text>
</comment>
<dbReference type="Pfam" id="PF06778">
    <property type="entry name" value="Chlor_dismutase"/>
    <property type="match status" value="1"/>
</dbReference>
<evidence type="ECO:0000313" key="11">
    <source>
        <dbReference type="Proteomes" id="UP000539111"/>
    </source>
</evidence>
<organism evidence="10 11">
    <name type="scientific">Spelaeicoccus albus</name>
    <dbReference type="NCBI Taxonomy" id="1280376"/>
    <lineage>
        <taxon>Bacteria</taxon>
        <taxon>Bacillati</taxon>
        <taxon>Actinomycetota</taxon>
        <taxon>Actinomycetes</taxon>
        <taxon>Micrococcales</taxon>
        <taxon>Brevibacteriaceae</taxon>
        <taxon>Spelaeicoccus</taxon>
    </lineage>
</organism>
<evidence type="ECO:0000256" key="3">
    <source>
        <dbReference type="ARBA" id="ARBA00022723"/>
    </source>
</evidence>
<keyword evidence="9 10" id="KW-0560">Oxidoreductase</keyword>
<evidence type="ECO:0000256" key="7">
    <source>
        <dbReference type="ARBA" id="ARBA00049896"/>
    </source>
</evidence>
<evidence type="ECO:0000256" key="8">
    <source>
        <dbReference type="ARBA" id="ARBA00050019"/>
    </source>
</evidence>
<dbReference type="AlphaFoldDB" id="A0A7Z0II33"/>
<evidence type="ECO:0000256" key="6">
    <source>
        <dbReference type="ARBA" id="ARBA00030236"/>
    </source>
</evidence>
<evidence type="ECO:0000256" key="5">
    <source>
        <dbReference type="ARBA" id="ARBA00029882"/>
    </source>
</evidence>